<dbReference type="EMBL" id="GEEE01023998">
    <property type="protein sequence ID" value="JAP39227.1"/>
    <property type="molecule type" value="Transcribed_RNA"/>
</dbReference>
<evidence type="ECO:0000313" key="2">
    <source>
        <dbReference type="EMBL" id="JAP39227.1"/>
    </source>
</evidence>
<accession>A0A0X3NNT2</accession>
<dbReference type="Pfam" id="PF01712">
    <property type="entry name" value="dNK"/>
    <property type="match status" value="1"/>
</dbReference>
<name>A0A0X3NNT2_SCHSO</name>
<reference evidence="2" key="1">
    <citation type="submission" date="2016-01" db="EMBL/GenBank/DDBJ databases">
        <title>Reference transcriptome for the parasite Schistocephalus solidus: insights into the molecular evolution of parasitism.</title>
        <authorList>
            <person name="Hebert F.O."/>
            <person name="Grambauer S."/>
            <person name="Barber I."/>
            <person name="Landry C.R."/>
            <person name="Aubin-Horth N."/>
        </authorList>
    </citation>
    <scope>NUCLEOTIDE SEQUENCE</scope>
</reference>
<evidence type="ECO:0000259" key="1">
    <source>
        <dbReference type="Pfam" id="PF01712"/>
    </source>
</evidence>
<dbReference type="GO" id="GO:0006120">
    <property type="term" value="P:mitochondrial electron transport, NADH to ubiquinone"/>
    <property type="evidence" value="ECO:0007669"/>
    <property type="project" value="TreeGrafter"/>
</dbReference>
<dbReference type="PANTHER" id="PTHR10513:SF15">
    <property type="entry name" value="NADH DEHYDROGENASE [UBIQUINONE] 1 ALPHA SUBCOMPLEX SUBUNIT 10, MITOCHONDRIAL"/>
    <property type="match status" value="1"/>
</dbReference>
<feature type="domain" description="Deoxynucleoside kinase" evidence="1">
    <location>
        <begin position="69"/>
        <end position="286"/>
    </location>
</feature>
<dbReference type="Gene3D" id="3.40.50.300">
    <property type="entry name" value="P-loop containing nucleotide triphosphate hydrolases"/>
    <property type="match status" value="1"/>
</dbReference>
<dbReference type="AlphaFoldDB" id="A0A0X3NNT2"/>
<dbReference type="SUPFAM" id="SSF52540">
    <property type="entry name" value="P-loop containing nucleoside triphosphate hydrolases"/>
    <property type="match status" value="1"/>
</dbReference>
<dbReference type="PANTHER" id="PTHR10513">
    <property type="entry name" value="DEOXYNUCLEOSIDE KINASE"/>
    <property type="match status" value="1"/>
</dbReference>
<protein>
    <submittedName>
        <fullName evidence="2">NADH dehydrogenase [ubiquinone] 1 alpha subcomplex subunit 10</fullName>
    </submittedName>
</protein>
<gene>
    <name evidence="2" type="primary">NDUAA</name>
    <name evidence="2" type="ORF">TR27155</name>
</gene>
<keyword evidence="2" id="KW-0830">Ubiquinone</keyword>
<dbReference type="InterPro" id="IPR050566">
    <property type="entry name" value="Deoxyribonucleoside_kinase"/>
</dbReference>
<organism evidence="2">
    <name type="scientific">Schistocephalus solidus</name>
    <name type="common">Tapeworm</name>
    <dbReference type="NCBI Taxonomy" id="70667"/>
    <lineage>
        <taxon>Eukaryota</taxon>
        <taxon>Metazoa</taxon>
        <taxon>Spiralia</taxon>
        <taxon>Lophotrochozoa</taxon>
        <taxon>Platyhelminthes</taxon>
        <taxon>Cestoda</taxon>
        <taxon>Eucestoda</taxon>
        <taxon>Diphyllobothriidea</taxon>
        <taxon>Diphyllobothriidae</taxon>
        <taxon>Schistocephalus</taxon>
    </lineage>
</organism>
<dbReference type="InterPro" id="IPR031314">
    <property type="entry name" value="DNK_dom"/>
</dbReference>
<dbReference type="GO" id="GO:0005739">
    <property type="term" value="C:mitochondrion"/>
    <property type="evidence" value="ECO:0007669"/>
    <property type="project" value="GOC"/>
</dbReference>
<sequence>MALPRLSLSRITQTVLHPLKTISRTLKLVSTADFEPKKPPIFDYLSTGYPSWLMFDNTTHRFTENTKFITVEGNIAAGKSQVAKKLAELFGMNLVPDPTDEDIYLLSHYNPPIDIRMHNTLLPKEAQYYTTEMFWNENNLKENGKPMYLQYQFYLNRYWNYLKGISTLFNTGKGCITERCHFSDIVFAEALLKCGYISEYAFDWFSYVHASTALHLWKPHLIVYVKATNSQIREALKKRAVSWELNARNLTDNFLTEYTSALENYLERMSRYSHIFVVDRTSTDIFDENELLILAEKLTNIDLEGERLIRDDYKFLEWRNGLFNERSASLNRQQFSSATLKFSTVFKKFPFPLDMKEGMYSFDAKELQYYIYKRDPRLKYAPGYDPSHDSLARIMFDPSVPKRNLAYDWPKYFLTAY</sequence>
<proteinExistence type="predicted"/>
<dbReference type="InterPro" id="IPR027417">
    <property type="entry name" value="P-loop_NTPase"/>
</dbReference>